<dbReference type="InterPro" id="IPR050320">
    <property type="entry name" value="N5-glutamine_MTase"/>
</dbReference>
<feature type="domain" description="DUF7059" evidence="2">
    <location>
        <begin position="57"/>
        <end position="103"/>
    </location>
</feature>
<dbReference type="SUPFAM" id="SSF53335">
    <property type="entry name" value="S-adenosyl-L-methionine-dependent methyltransferases"/>
    <property type="match status" value="1"/>
</dbReference>
<dbReference type="PANTHER" id="PTHR18895">
    <property type="entry name" value="HEMK METHYLTRANSFERASE"/>
    <property type="match status" value="1"/>
</dbReference>
<dbReference type="InterPro" id="IPR007848">
    <property type="entry name" value="Small_mtfrase_dom"/>
</dbReference>
<dbReference type="EMBL" id="BAAAUX010000014">
    <property type="protein sequence ID" value="GAA2798119.1"/>
    <property type="molecule type" value="Genomic_DNA"/>
</dbReference>
<dbReference type="InterPro" id="IPR055487">
    <property type="entry name" value="DUF7059"/>
</dbReference>
<feature type="domain" description="Methyltransferase small" evidence="1">
    <location>
        <begin position="134"/>
        <end position="230"/>
    </location>
</feature>
<organism evidence="3 4">
    <name type="scientific">Saccharopolyspora taberi</name>
    <dbReference type="NCBI Taxonomy" id="60895"/>
    <lineage>
        <taxon>Bacteria</taxon>
        <taxon>Bacillati</taxon>
        <taxon>Actinomycetota</taxon>
        <taxon>Actinomycetes</taxon>
        <taxon>Pseudonocardiales</taxon>
        <taxon>Pseudonocardiaceae</taxon>
        <taxon>Saccharopolyspora</taxon>
    </lineage>
</organism>
<dbReference type="CDD" id="cd02440">
    <property type="entry name" value="AdoMet_MTases"/>
    <property type="match status" value="1"/>
</dbReference>
<evidence type="ECO:0000313" key="3">
    <source>
        <dbReference type="EMBL" id="GAA2798119.1"/>
    </source>
</evidence>
<dbReference type="Pfam" id="PF05175">
    <property type="entry name" value="MTS"/>
    <property type="match status" value="1"/>
</dbReference>
<keyword evidence="4" id="KW-1185">Reference proteome</keyword>
<sequence length="379" mass="40778">MHEMRLDATALVKVRDYLDEMMYAMLDLRMSLELGPSMTGFPAFEPLRKVVARLGFEHAVLFRLFRLGETVEDQDLRAAVPDGIVTALLDAELLVRDGNGGWRTPSLLLVPAEGLIVISSIPPSYPTRTGPTHTWFDLSTAVVARTIPRSLAGQRALDICSGTGIQALLCAERGAVQAVGVELSAPAVTIARANAVLNGLAERTEFRESDGLAALDPDEQFDHVLCNTPYAPVVRDEEPATLGDIGNSVVWPVLDALPKHLSPIAGGLIATWRSVGSGGDTEQRASITARLGEAGCSSSAYLDPAFDTVEGVQRILRNDLAERSHLSAERSEAIQRRVAELLSDPGSPVDGFYNQLIHFRKDGGSTTKTFRVSAPAQQG</sequence>
<dbReference type="InterPro" id="IPR029063">
    <property type="entry name" value="SAM-dependent_MTases_sf"/>
</dbReference>
<dbReference type="PANTHER" id="PTHR18895:SF74">
    <property type="entry name" value="MTRF1L RELEASE FACTOR GLUTAMINE METHYLTRANSFERASE"/>
    <property type="match status" value="1"/>
</dbReference>
<evidence type="ECO:0008006" key="5">
    <source>
        <dbReference type="Google" id="ProtNLM"/>
    </source>
</evidence>
<dbReference type="Proteomes" id="UP001500979">
    <property type="component" value="Unassembled WGS sequence"/>
</dbReference>
<evidence type="ECO:0000259" key="2">
    <source>
        <dbReference type="Pfam" id="PF23186"/>
    </source>
</evidence>
<reference evidence="3 4" key="1">
    <citation type="journal article" date="2019" name="Int. J. Syst. Evol. Microbiol.">
        <title>The Global Catalogue of Microorganisms (GCM) 10K type strain sequencing project: providing services to taxonomists for standard genome sequencing and annotation.</title>
        <authorList>
            <consortium name="The Broad Institute Genomics Platform"/>
            <consortium name="The Broad Institute Genome Sequencing Center for Infectious Disease"/>
            <person name="Wu L."/>
            <person name="Ma J."/>
        </authorList>
    </citation>
    <scope>NUCLEOTIDE SEQUENCE [LARGE SCALE GENOMIC DNA]</scope>
    <source>
        <strain evidence="3 4">JCM 9383</strain>
    </source>
</reference>
<dbReference type="Gene3D" id="3.40.50.150">
    <property type="entry name" value="Vaccinia Virus protein VP39"/>
    <property type="match status" value="1"/>
</dbReference>
<proteinExistence type="predicted"/>
<dbReference type="Pfam" id="PF23186">
    <property type="entry name" value="DUF7059"/>
    <property type="match status" value="1"/>
</dbReference>
<protein>
    <recommendedName>
        <fullName evidence="5">Methyltransferase</fullName>
    </recommendedName>
</protein>
<name>A0ABN3VFV6_9PSEU</name>
<gene>
    <name evidence="3" type="ORF">GCM10010470_36620</name>
</gene>
<accession>A0ABN3VFV6</accession>
<evidence type="ECO:0000313" key="4">
    <source>
        <dbReference type="Proteomes" id="UP001500979"/>
    </source>
</evidence>
<evidence type="ECO:0000259" key="1">
    <source>
        <dbReference type="Pfam" id="PF05175"/>
    </source>
</evidence>
<comment type="caution">
    <text evidence="3">The sequence shown here is derived from an EMBL/GenBank/DDBJ whole genome shotgun (WGS) entry which is preliminary data.</text>
</comment>